<sequence length="202" mass="22355">MKNCFYGLAVAAICMATAVTAQVSLDELDQAMEGKEDQQEAIRLRLNDENPDRAMAAMQLLIEKGDDRQRKVAISHGLSSTNHDVQLAAVEAIFNSKPILVTRWYSEEGAKSGGWRQTAERLDGAIEIDGTARMPIQISGYSEEKRCWTNTKTYCVFRINSGEITFNTHGGWTPLMLDVAGQLVGERFVFNIPTRVVVDLGA</sequence>
<reference evidence="2 3" key="1">
    <citation type="submission" date="2019-03" db="EMBL/GenBank/DDBJ databases">
        <title>Genomic Encyclopedia of Type Strains, Phase IV (KMG-IV): sequencing the most valuable type-strain genomes for metagenomic binning, comparative biology and taxonomic classification.</title>
        <authorList>
            <person name="Goeker M."/>
        </authorList>
    </citation>
    <scope>NUCLEOTIDE SEQUENCE [LARGE SCALE GENOMIC DNA]</scope>
    <source>
        <strain evidence="2 3">DSM 104836</strain>
    </source>
</reference>
<organism evidence="2 3">
    <name type="scientific">Primorskyibacter sedentarius</name>
    <dbReference type="NCBI Taxonomy" id="745311"/>
    <lineage>
        <taxon>Bacteria</taxon>
        <taxon>Pseudomonadati</taxon>
        <taxon>Pseudomonadota</taxon>
        <taxon>Alphaproteobacteria</taxon>
        <taxon>Rhodobacterales</taxon>
        <taxon>Roseobacteraceae</taxon>
        <taxon>Primorskyibacter</taxon>
    </lineage>
</organism>
<comment type="caution">
    <text evidence="2">The sequence shown here is derived from an EMBL/GenBank/DDBJ whole genome shotgun (WGS) entry which is preliminary data.</text>
</comment>
<feature type="chain" id="PRO_5020524335" description="HEAT repeat domain-containing protein" evidence="1">
    <location>
        <begin position="22"/>
        <end position="202"/>
    </location>
</feature>
<dbReference type="OrthoDB" id="7858246at2"/>
<evidence type="ECO:0000313" key="2">
    <source>
        <dbReference type="EMBL" id="TCS61564.1"/>
    </source>
</evidence>
<dbReference type="Proteomes" id="UP000295696">
    <property type="component" value="Unassembled WGS sequence"/>
</dbReference>
<name>A0A4R3J811_9RHOB</name>
<keyword evidence="3" id="KW-1185">Reference proteome</keyword>
<evidence type="ECO:0008006" key="4">
    <source>
        <dbReference type="Google" id="ProtNLM"/>
    </source>
</evidence>
<accession>A0A4R3J811</accession>
<gene>
    <name evidence="2" type="ORF">EDD52_111162</name>
</gene>
<dbReference type="EMBL" id="SLZU01000011">
    <property type="protein sequence ID" value="TCS61564.1"/>
    <property type="molecule type" value="Genomic_DNA"/>
</dbReference>
<proteinExistence type="predicted"/>
<evidence type="ECO:0000313" key="3">
    <source>
        <dbReference type="Proteomes" id="UP000295696"/>
    </source>
</evidence>
<keyword evidence="1" id="KW-0732">Signal</keyword>
<feature type="signal peptide" evidence="1">
    <location>
        <begin position="1"/>
        <end position="21"/>
    </location>
</feature>
<evidence type="ECO:0000256" key="1">
    <source>
        <dbReference type="SAM" id="SignalP"/>
    </source>
</evidence>
<protein>
    <recommendedName>
        <fullName evidence="4">HEAT repeat domain-containing protein</fullName>
    </recommendedName>
</protein>
<dbReference type="AlphaFoldDB" id="A0A4R3J811"/>